<feature type="signal peptide" evidence="1">
    <location>
        <begin position="1"/>
        <end position="23"/>
    </location>
</feature>
<dbReference type="EMBL" id="JARFID010000025">
    <property type="protein sequence ID" value="MDE8696398.1"/>
    <property type="molecule type" value="Genomic_DNA"/>
</dbReference>
<keyword evidence="1" id="KW-0732">Signal</keyword>
<comment type="caution">
    <text evidence="2">The sequence shown here is derived from an EMBL/GenBank/DDBJ whole genome shotgun (WGS) entry which is preliminary data.</text>
</comment>
<dbReference type="RefSeq" id="WP_118437666.1">
    <property type="nucleotide sequence ID" value="NZ_CAXKYC010000035.1"/>
</dbReference>
<evidence type="ECO:0000256" key="1">
    <source>
        <dbReference type="SAM" id="SignalP"/>
    </source>
</evidence>
<dbReference type="Proteomes" id="UP001221924">
    <property type="component" value="Unassembled WGS sequence"/>
</dbReference>
<evidence type="ECO:0008006" key="4">
    <source>
        <dbReference type="Google" id="ProtNLM"/>
    </source>
</evidence>
<protein>
    <recommendedName>
        <fullName evidence="4">Lipoprotein</fullName>
    </recommendedName>
</protein>
<reference evidence="2" key="1">
    <citation type="submission" date="2023-03" db="EMBL/GenBank/DDBJ databases">
        <title>DFI Biobank Strains.</title>
        <authorList>
            <person name="Mostad J."/>
            <person name="Paddock L."/>
            <person name="Medina S."/>
            <person name="Waligurski E."/>
            <person name="Barat B."/>
            <person name="Smith R."/>
            <person name="Burgo V."/>
            <person name="Metcalfe C."/>
            <person name="Woodson C."/>
            <person name="Sundararajan A."/>
            <person name="Ramaswamy R."/>
            <person name="Lin H."/>
            <person name="Pamer E.G."/>
        </authorList>
    </citation>
    <scope>NUCLEOTIDE SEQUENCE</scope>
    <source>
        <strain evidence="2">DFI.9.5</strain>
    </source>
</reference>
<name>A0AAW6M6M4_9BACE</name>
<organism evidence="2 3">
    <name type="scientific">Bacteroides cellulosilyticus</name>
    <dbReference type="NCBI Taxonomy" id="246787"/>
    <lineage>
        <taxon>Bacteria</taxon>
        <taxon>Pseudomonadati</taxon>
        <taxon>Bacteroidota</taxon>
        <taxon>Bacteroidia</taxon>
        <taxon>Bacteroidales</taxon>
        <taxon>Bacteroidaceae</taxon>
        <taxon>Bacteroides</taxon>
    </lineage>
</organism>
<dbReference type="PROSITE" id="PS51257">
    <property type="entry name" value="PROKAR_LIPOPROTEIN"/>
    <property type="match status" value="1"/>
</dbReference>
<feature type="chain" id="PRO_5043745217" description="Lipoprotein" evidence="1">
    <location>
        <begin position="24"/>
        <end position="145"/>
    </location>
</feature>
<sequence length="145" mass="16948">MKTLNVGKILFLLMIVMGLSSCGDEYYTDDYLRNSDEKLCAKKWVEEYTTENKDGVEVLCSHQLKFAKADYSGQEIWEYYRSGESRPYETTSRTFTWKWIDKTMEGLILNYGAGEIKYFDNVWVRENYLSGKLNGMIVMMVGTNF</sequence>
<gene>
    <name evidence="2" type="ORF">PZH42_20020</name>
</gene>
<evidence type="ECO:0000313" key="2">
    <source>
        <dbReference type="EMBL" id="MDE8696398.1"/>
    </source>
</evidence>
<evidence type="ECO:0000313" key="3">
    <source>
        <dbReference type="Proteomes" id="UP001221924"/>
    </source>
</evidence>
<dbReference type="AlphaFoldDB" id="A0AAW6M6M4"/>
<accession>A0AAW6M6M4</accession>
<proteinExistence type="predicted"/>